<keyword evidence="2" id="KW-1185">Reference proteome</keyword>
<gene>
    <name evidence="1" type="ORF">MRB53_007269</name>
</gene>
<evidence type="ECO:0000313" key="2">
    <source>
        <dbReference type="Proteomes" id="UP001234297"/>
    </source>
</evidence>
<reference evidence="1 2" key="1">
    <citation type="journal article" date="2022" name="Hortic Res">
        <title>A haplotype resolved chromosomal level avocado genome allows analysis of novel avocado genes.</title>
        <authorList>
            <person name="Nath O."/>
            <person name="Fletcher S.J."/>
            <person name="Hayward A."/>
            <person name="Shaw L.M."/>
            <person name="Masouleh A.K."/>
            <person name="Furtado A."/>
            <person name="Henry R.J."/>
            <person name="Mitter N."/>
        </authorList>
    </citation>
    <scope>NUCLEOTIDE SEQUENCE [LARGE SCALE GENOMIC DNA]</scope>
    <source>
        <strain evidence="2">cv. Hass</strain>
    </source>
</reference>
<proteinExistence type="predicted"/>
<evidence type="ECO:0000313" key="1">
    <source>
        <dbReference type="EMBL" id="KAJ8645521.1"/>
    </source>
</evidence>
<protein>
    <submittedName>
        <fullName evidence="1">Uncharacterized protein</fullName>
    </submittedName>
</protein>
<dbReference type="Proteomes" id="UP001234297">
    <property type="component" value="Chromosome 2"/>
</dbReference>
<comment type="caution">
    <text evidence="1">The sequence shown here is derived from an EMBL/GenBank/DDBJ whole genome shotgun (WGS) entry which is preliminary data.</text>
</comment>
<dbReference type="EMBL" id="CM056810">
    <property type="protein sequence ID" value="KAJ8645521.1"/>
    <property type="molecule type" value="Genomic_DNA"/>
</dbReference>
<sequence>MGCRFLLTTTLVIFQMGSPKEQEKQQQKEGKEKEKEEMREKADHAKWFSCREDRLPSPEELAPLTKRGSTEERPFTDRNRCRLQQVTNYDEQTHKTLI</sequence>
<organism evidence="1 2">
    <name type="scientific">Persea americana</name>
    <name type="common">Avocado</name>
    <dbReference type="NCBI Taxonomy" id="3435"/>
    <lineage>
        <taxon>Eukaryota</taxon>
        <taxon>Viridiplantae</taxon>
        <taxon>Streptophyta</taxon>
        <taxon>Embryophyta</taxon>
        <taxon>Tracheophyta</taxon>
        <taxon>Spermatophyta</taxon>
        <taxon>Magnoliopsida</taxon>
        <taxon>Magnoliidae</taxon>
        <taxon>Laurales</taxon>
        <taxon>Lauraceae</taxon>
        <taxon>Persea</taxon>
    </lineage>
</organism>
<name>A0ACC2MIC3_PERAE</name>
<accession>A0ACC2MIC3</accession>